<keyword evidence="2" id="KW-1185">Reference proteome</keyword>
<comment type="caution">
    <text evidence="1">The sequence shown here is derived from an EMBL/GenBank/DDBJ whole genome shotgun (WGS) entry which is preliminary data.</text>
</comment>
<name>A0ABT9ZW93_9BACI</name>
<protein>
    <submittedName>
        <fullName evidence="1">Uncharacterized protein</fullName>
    </submittedName>
</protein>
<sequence length="83" mass="9337">MSATDLSNLHPDDATLNVAAIKRVLAEQIAMAYLEQPKDKTNPLHLLCEAEIRTLKKIAIRLNINLDELDDMVEDVEFEGDCE</sequence>
<reference evidence="1 2" key="1">
    <citation type="submission" date="2023-07" db="EMBL/GenBank/DDBJ databases">
        <title>Genomic Encyclopedia of Type Strains, Phase IV (KMG-IV): sequencing the most valuable type-strain genomes for metagenomic binning, comparative biology and taxonomic classification.</title>
        <authorList>
            <person name="Goeker M."/>
        </authorList>
    </citation>
    <scope>NUCLEOTIDE SEQUENCE [LARGE SCALE GENOMIC DNA]</scope>
    <source>
        <strain evidence="1 2">DSM 9768</strain>
    </source>
</reference>
<dbReference type="RefSeq" id="WP_307326430.1">
    <property type="nucleotide sequence ID" value="NZ_JAUSUG010000011.1"/>
</dbReference>
<dbReference type="EMBL" id="JAUSUG010000011">
    <property type="protein sequence ID" value="MDQ0255501.1"/>
    <property type="molecule type" value="Genomic_DNA"/>
</dbReference>
<accession>A0ABT9ZW93</accession>
<proteinExistence type="predicted"/>
<gene>
    <name evidence="1" type="ORF">J2S74_002883</name>
</gene>
<evidence type="ECO:0000313" key="1">
    <source>
        <dbReference type="EMBL" id="MDQ0255501.1"/>
    </source>
</evidence>
<evidence type="ECO:0000313" key="2">
    <source>
        <dbReference type="Proteomes" id="UP001230005"/>
    </source>
</evidence>
<organism evidence="1 2">
    <name type="scientific">Evansella vedderi</name>
    <dbReference type="NCBI Taxonomy" id="38282"/>
    <lineage>
        <taxon>Bacteria</taxon>
        <taxon>Bacillati</taxon>
        <taxon>Bacillota</taxon>
        <taxon>Bacilli</taxon>
        <taxon>Bacillales</taxon>
        <taxon>Bacillaceae</taxon>
        <taxon>Evansella</taxon>
    </lineage>
</organism>
<dbReference type="Proteomes" id="UP001230005">
    <property type="component" value="Unassembled WGS sequence"/>
</dbReference>